<evidence type="ECO:0000313" key="3">
    <source>
        <dbReference type="Proteomes" id="UP000326936"/>
    </source>
</evidence>
<reference evidence="2 3" key="1">
    <citation type="submission" date="2019-10" db="EMBL/GenBank/DDBJ databases">
        <title>Complete genome sequence of Vibrio sp. strain THAF100, isolated from non-filtered water from the water column of tank 6 of a marine aquarium containing stony-coral fragments. Water maintained at 26 degree C.</title>
        <authorList>
            <person name="Ruckert C."/>
            <person name="Franco A."/>
            <person name="Kalinowski J."/>
            <person name="Glaeser S."/>
        </authorList>
    </citation>
    <scope>NUCLEOTIDE SEQUENCE [LARGE SCALE GENOMIC DNA]</scope>
    <source>
        <strain evidence="2 3">THAF100</strain>
    </source>
</reference>
<accession>A0A5P9CJB8</accession>
<organism evidence="2 3">
    <name type="scientific">Vibrio aquimaris</name>
    <dbReference type="NCBI Taxonomy" id="2587862"/>
    <lineage>
        <taxon>Bacteria</taxon>
        <taxon>Pseudomonadati</taxon>
        <taxon>Pseudomonadota</taxon>
        <taxon>Gammaproteobacteria</taxon>
        <taxon>Vibrionales</taxon>
        <taxon>Vibrionaceae</taxon>
        <taxon>Vibrio</taxon>
    </lineage>
</organism>
<dbReference type="SUPFAM" id="SSF88697">
    <property type="entry name" value="PUA domain-like"/>
    <property type="match status" value="1"/>
</dbReference>
<dbReference type="Pfam" id="PF04266">
    <property type="entry name" value="ASCH"/>
    <property type="match status" value="1"/>
</dbReference>
<dbReference type="OrthoDB" id="9807542at2"/>
<dbReference type="InterPro" id="IPR007374">
    <property type="entry name" value="ASCH_domain"/>
</dbReference>
<name>A0A5P9CJB8_9VIBR</name>
<proteinExistence type="predicted"/>
<keyword evidence="3" id="KW-1185">Reference proteome</keyword>
<evidence type="ECO:0000259" key="1">
    <source>
        <dbReference type="SMART" id="SM01022"/>
    </source>
</evidence>
<dbReference type="SMART" id="SM01022">
    <property type="entry name" value="ASCH"/>
    <property type="match status" value="1"/>
</dbReference>
<protein>
    <submittedName>
        <fullName evidence="2">ASCH domain protein</fullName>
    </submittedName>
</protein>
<dbReference type="InterPro" id="IPR015947">
    <property type="entry name" value="PUA-like_sf"/>
</dbReference>
<dbReference type="PANTHER" id="PTHR39203:SF1">
    <property type="entry name" value="CYTOPLASMIC PROTEIN"/>
    <property type="match status" value="1"/>
</dbReference>
<sequence length="155" mass="17721">MTPQQEAFLDQYLASLPSDQRETRTDTIAEHFCADEYNANQCAKLINQGIKTASCSLKEGYDIEGDPLPEVGRLGIVLNWHQEPVCIIKLTDVSICPFNQVTEEFARLEGEGDLSYQWWHDAHIEFFTNYAKEVGANFTPESELVLERFEKVYPL</sequence>
<dbReference type="InterPro" id="IPR009326">
    <property type="entry name" value="DUF984"/>
</dbReference>
<dbReference type="AlphaFoldDB" id="A0A5P9CJB8"/>
<dbReference type="PIRSF" id="PIRSF021320">
    <property type="entry name" value="DUF984"/>
    <property type="match status" value="1"/>
</dbReference>
<feature type="domain" description="ASCH" evidence="1">
    <location>
        <begin position="30"/>
        <end position="153"/>
    </location>
</feature>
<dbReference type="KEGG" id="vaq:FIV01_06655"/>
<gene>
    <name evidence="2" type="ORF">FIV01_06655</name>
</gene>
<dbReference type="EMBL" id="CP045350">
    <property type="protein sequence ID" value="QFT26101.1"/>
    <property type="molecule type" value="Genomic_DNA"/>
</dbReference>
<dbReference type="PANTHER" id="PTHR39203">
    <property type="entry name" value="CYTOPLASMIC PROTEIN-RELATED"/>
    <property type="match status" value="1"/>
</dbReference>
<dbReference type="RefSeq" id="WP_152430291.1">
    <property type="nucleotide sequence ID" value="NZ_CBCSDK010000002.1"/>
</dbReference>
<dbReference type="Gene3D" id="3.10.400.10">
    <property type="entry name" value="Sulfate adenylyltransferase"/>
    <property type="match status" value="1"/>
</dbReference>
<dbReference type="Proteomes" id="UP000326936">
    <property type="component" value="Chromosome"/>
</dbReference>
<dbReference type="CDD" id="cd06553">
    <property type="entry name" value="ASCH_Ef3133_like"/>
    <property type="match status" value="1"/>
</dbReference>
<evidence type="ECO:0000313" key="2">
    <source>
        <dbReference type="EMBL" id="QFT26101.1"/>
    </source>
</evidence>